<evidence type="ECO:0000259" key="2">
    <source>
        <dbReference type="PROSITE" id="PS50835"/>
    </source>
</evidence>
<dbReference type="AlphaFoldDB" id="A0A811VG38"/>
<dbReference type="SUPFAM" id="SSF48726">
    <property type="entry name" value="Immunoglobulin"/>
    <property type="match status" value="1"/>
</dbReference>
<dbReference type="InterPro" id="IPR036179">
    <property type="entry name" value="Ig-like_dom_sf"/>
</dbReference>
<dbReference type="InterPro" id="IPR007110">
    <property type="entry name" value="Ig-like_dom"/>
</dbReference>
<evidence type="ECO:0000313" key="3">
    <source>
        <dbReference type="EMBL" id="CAD7014835.1"/>
    </source>
</evidence>
<dbReference type="Proteomes" id="UP000606786">
    <property type="component" value="Unassembled WGS sequence"/>
</dbReference>
<keyword evidence="1" id="KW-0812">Transmembrane</keyword>
<dbReference type="EMBL" id="CAJHJT010000056">
    <property type="protein sequence ID" value="CAD7014835.1"/>
    <property type="molecule type" value="Genomic_DNA"/>
</dbReference>
<keyword evidence="1" id="KW-0472">Membrane</keyword>
<proteinExistence type="predicted"/>
<feature type="domain" description="Ig-like" evidence="2">
    <location>
        <begin position="37"/>
        <end position="80"/>
    </location>
</feature>
<name>A0A811VG38_CERCA</name>
<reference evidence="3" key="1">
    <citation type="submission" date="2020-11" db="EMBL/GenBank/DDBJ databases">
        <authorList>
            <person name="Whitehead M."/>
        </authorList>
    </citation>
    <scope>NUCLEOTIDE SEQUENCE</scope>
    <source>
        <strain evidence="3">EGII</strain>
    </source>
</reference>
<protein>
    <submittedName>
        <fullName evidence="3">(Mediterranean fruit fly) hypothetical protein</fullName>
    </submittedName>
</protein>
<feature type="transmembrane region" description="Helical" evidence="1">
    <location>
        <begin position="6"/>
        <end position="26"/>
    </location>
</feature>
<organism evidence="3 4">
    <name type="scientific">Ceratitis capitata</name>
    <name type="common">Mediterranean fruit fly</name>
    <name type="synonym">Tephritis capitata</name>
    <dbReference type="NCBI Taxonomy" id="7213"/>
    <lineage>
        <taxon>Eukaryota</taxon>
        <taxon>Metazoa</taxon>
        <taxon>Ecdysozoa</taxon>
        <taxon>Arthropoda</taxon>
        <taxon>Hexapoda</taxon>
        <taxon>Insecta</taxon>
        <taxon>Pterygota</taxon>
        <taxon>Neoptera</taxon>
        <taxon>Endopterygota</taxon>
        <taxon>Diptera</taxon>
        <taxon>Brachycera</taxon>
        <taxon>Muscomorpha</taxon>
        <taxon>Tephritoidea</taxon>
        <taxon>Tephritidae</taxon>
        <taxon>Ceratitis</taxon>
        <taxon>Ceratitis</taxon>
    </lineage>
</organism>
<dbReference type="Gene3D" id="2.60.40.10">
    <property type="entry name" value="Immunoglobulins"/>
    <property type="match status" value="1"/>
</dbReference>
<keyword evidence="1" id="KW-1133">Transmembrane helix</keyword>
<comment type="caution">
    <text evidence="3">The sequence shown here is derived from an EMBL/GenBank/DDBJ whole genome shotgun (WGS) entry which is preliminary data.</text>
</comment>
<gene>
    <name evidence="3" type="ORF">CCAP1982_LOCUS22802</name>
</gene>
<dbReference type="InterPro" id="IPR013783">
    <property type="entry name" value="Ig-like_fold"/>
</dbReference>
<sequence>MGAESAYPFHLFLGVYSISLLWLGILSTLEGKTFLRDDFRSQPKDTRVAKGETALLECGPPKGTPEPALIWVKDGVPLDD</sequence>
<accession>A0A811VG38</accession>
<keyword evidence="4" id="KW-1185">Reference proteome</keyword>
<evidence type="ECO:0000256" key="1">
    <source>
        <dbReference type="SAM" id="Phobius"/>
    </source>
</evidence>
<dbReference type="PROSITE" id="PS50835">
    <property type="entry name" value="IG_LIKE"/>
    <property type="match status" value="1"/>
</dbReference>
<evidence type="ECO:0000313" key="4">
    <source>
        <dbReference type="Proteomes" id="UP000606786"/>
    </source>
</evidence>